<comment type="similarity">
    <text evidence="2">Belongs to the NCF2/NOXA1 family.</text>
</comment>
<comment type="caution">
    <text evidence="10">The sequence shown here is derived from an EMBL/GenBank/DDBJ whole genome shotgun (WGS) entry which is preliminary data.</text>
</comment>
<feature type="compositionally biased region" description="Acidic residues" evidence="8">
    <location>
        <begin position="452"/>
        <end position="461"/>
    </location>
</feature>
<dbReference type="InterPro" id="IPR000270">
    <property type="entry name" value="PB1_dom"/>
</dbReference>
<dbReference type="InParanoid" id="A0A409XG19"/>
<evidence type="ECO:0000256" key="4">
    <source>
        <dbReference type="ARBA" id="ARBA00022490"/>
    </source>
</evidence>
<dbReference type="Gene3D" id="3.10.20.90">
    <property type="entry name" value="Phosphatidylinositol 3-kinase Catalytic Subunit, Chain A, domain 1"/>
    <property type="match status" value="1"/>
</dbReference>
<dbReference type="SMART" id="SM00028">
    <property type="entry name" value="TPR"/>
    <property type="match status" value="2"/>
</dbReference>
<dbReference type="SMART" id="SM00666">
    <property type="entry name" value="PB1"/>
    <property type="match status" value="1"/>
</dbReference>
<dbReference type="STRING" id="93625.A0A409XG19"/>
<gene>
    <name evidence="10" type="ORF">CVT25_014097</name>
</gene>
<evidence type="ECO:0000313" key="11">
    <source>
        <dbReference type="Proteomes" id="UP000283269"/>
    </source>
</evidence>
<feature type="domain" description="PB1" evidence="9">
    <location>
        <begin position="473"/>
        <end position="559"/>
    </location>
</feature>
<feature type="compositionally biased region" description="Basic residues" evidence="8">
    <location>
        <begin position="433"/>
        <end position="442"/>
    </location>
</feature>
<evidence type="ECO:0000313" key="10">
    <source>
        <dbReference type="EMBL" id="PPQ89696.1"/>
    </source>
</evidence>
<dbReference type="Gene3D" id="1.25.40.10">
    <property type="entry name" value="Tetratricopeptide repeat domain"/>
    <property type="match status" value="1"/>
</dbReference>
<organism evidence="10 11">
    <name type="scientific">Psilocybe cyanescens</name>
    <dbReference type="NCBI Taxonomy" id="93625"/>
    <lineage>
        <taxon>Eukaryota</taxon>
        <taxon>Fungi</taxon>
        <taxon>Dikarya</taxon>
        <taxon>Basidiomycota</taxon>
        <taxon>Agaricomycotina</taxon>
        <taxon>Agaricomycetes</taxon>
        <taxon>Agaricomycetidae</taxon>
        <taxon>Agaricales</taxon>
        <taxon>Agaricineae</taxon>
        <taxon>Strophariaceae</taxon>
        <taxon>Psilocybe</taxon>
    </lineage>
</organism>
<dbReference type="OrthoDB" id="9450131at2759"/>
<dbReference type="Pfam" id="PF00564">
    <property type="entry name" value="PB1"/>
    <property type="match status" value="1"/>
</dbReference>
<keyword evidence="4" id="KW-0963">Cytoplasm</keyword>
<evidence type="ECO:0000256" key="7">
    <source>
        <dbReference type="PROSITE-ProRule" id="PRU00339"/>
    </source>
</evidence>
<evidence type="ECO:0000256" key="5">
    <source>
        <dbReference type="ARBA" id="ARBA00022737"/>
    </source>
</evidence>
<name>A0A409XG19_PSICY</name>
<dbReference type="Pfam" id="PF13181">
    <property type="entry name" value="TPR_8"/>
    <property type="match status" value="1"/>
</dbReference>
<keyword evidence="11" id="KW-1185">Reference proteome</keyword>
<feature type="region of interest" description="Disordered" evidence="8">
    <location>
        <begin position="256"/>
        <end position="352"/>
    </location>
</feature>
<dbReference type="InterPro" id="IPR051864">
    <property type="entry name" value="NCF2_NOXA1"/>
</dbReference>
<dbReference type="PROSITE" id="PS51745">
    <property type="entry name" value="PB1"/>
    <property type="match status" value="1"/>
</dbReference>
<dbReference type="FunFam" id="1.25.40.10:FF:000017">
    <property type="entry name" value="NADPH oxidase regulator NoxR"/>
    <property type="match status" value="1"/>
</dbReference>
<evidence type="ECO:0000256" key="2">
    <source>
        <dbReference type="ARBA" id="ARBA00008051"/>
    </source>
</evidence>
<dbReference type="InterPro" id="IPR019734">
    <property type="entry name" value="TPR_rpt"/>
</dbReference>
<dbReference type="AlphaFoldDB" id="A0A409XG19"/>
<feature type="compositionally biased region" description="Polar residues" evidence="8">
    <location>
        <begin position="394"/>
        <end position="406"/>
    </location>
</feature>
<dbReference type="SUPFAM" id="SSF54277">
    <property type="entry name" value="CAD &amp; PB1 domains"/>
    <property type="match status" value="1"/>
</dbReference>
<keyword evidence="6 7" id="KW-0802">TPR repeat</keyword>
<dbReference type="EMBL" id="NHYD01001843">
    <property type="protein sequence ID" value="PPQ89696.1"/>
    <property type="molecule type" value="Genomic_DNA"/>
</dbReference>
<feature type="repeat" description="TPR" evidence="7">
    <location>
        <begin position="36"/>
        <end position="69"/>
    </location>
</feature>
<dbReference type="PROSITE" id="PS50005">
    <property type="entry name" value="TPR"/>
    <property type="match status" value="1"/>
</dbReference>
<evidence type="ECO:0000259" key="9">
    <source>
        <dbReference type="PROSITE" id="PS51745"/>
    </source>
</evidence>
<evidence type="ECO:0000256" key="8">
    <source>
        <dbReference type="SAM" id="MobiDB-lite"/>
    </source>
</evidence>
<dbReference type="PANTHER" id="PTHR15175:SF0">
    <property type="entry name" value="SH3 DOMAIN-CONTAINING PROTEIN C23A1.17"/>
    <property type="match status" value="1"/>
</dbReference>
<evidence type="ECO:0000256" key="3">
    <source>
        <dbReference type="ARBA" id="ARBA00022443"/>
    </source>
</evidence>
<sequence>MSLKAELETWAAALKAYDEEDFEKSLELFTQIADSSKILTNMGLIYATLGEHEAAVERFIEATNLDQYLAVAYFQCGVSNFLLGRYELATKDFEEALLYLRGNQAINYEQLGLKFRLFSAEVLFNKGLSQIYMGRAQDGLADMEEARKDKATDEHNVIDDAIQDRGEGYTVFSIPVGVLYRPSEKKLKNSVTRDYMGKAKLVASTDASDIVTEFSGSARLKAGISPAGLYLDRPDLLNAPSANSNLLRSATVPPVMSAMKPAEGPKSAGVERSKTTPGPAMGREGGMNSRQQSPREALSPGISRSNTQITPARASPNAAIGGPVRGLSVRRPGASPGNPNPNSPAAPAKDANPRMTEFYEDYIDAYGGEDTAPLAPANQGGGADRVGAWARTNANPNYVPNSQSLNAPLGRTGSRSAPGSQYAPSSYGGTGSIRRKNTRRTTRTPSRIQSTYEEEEEGYVSGEYEDGPFELTLIRVKLHYQDDIRGMTLSPDLSFSEFMDKVTGKFGKTSNALGLKFKDEDGGKVTLRDESDYELAIETARESSKGKSEGKLEIWCTDL</sequence>
<dbReference type="InterPro" id="IPR053793">
    <property type="entry name" value="PB1-like"/>
</dbReference>
<keyword evidence="5" id="KW-0677">Repeat</keyword>
<reference evidence="10 11" key="1">
    <citation type="journal article" date="2018" name="Evol. Lett.">
        <title>Horizontal gene cluster transfer increased hallucinogenic mushroom diversity.</title>
        <authorList>
            <person name="Reynolds H.T."/>
            <person name="Vijayakumar V."/>
            <person name="Gluck-Thaler E."/>
            <person name="Korotkin H.B."/>
            <person name="Matheny P.B."/>
            <person name="Slot J.C."/>
        </authorList>
    </citation>
    <scope>NUCLEOTIDE SEQUENCE [LARGE SCALE GENOMIC DNA]</scope>
    <source>
        <strain evidence="10 11">2631</strain>
    </source>
</reference>
<keyword evidence="3" id="KW-0728">SH3 domain</keyword>
<evidence type="ECO:0000256" key="6">
    <source>
        <dbReference type="ARBA" id="ARBA00022803"/>
    </source>
</evidence>
<accession>A0A409XG19</accession>
<comment type="subcellular location">
    <subcellularLocation>
        <location evidence="1">Cytoplasm</location>
    </subcellularLocation>
</comment>
<feature type="region of interest" description="Disordered" evidence="8">
    <location>
        <begin position="394"/>
        <end position="461"/>
    </location>
</feature>
<evidence type="ECO:0000256" key="1">
    <source>
        <dbReference type="ARBA" id="ARBA00004496"/>
    </source>
</evidence>
<dbReference type="Proteomes" id="UP000283269">
    <property type="component" value="Unassembled WGS sequence"/>
</dbReference>
<dbReference type="GO" id="GO:0005737">
    <property type="term" value="C:cytoplasm"/>
    <property type="evidence" value="ECO:0007669"/>
    <property type="project" value="UniProtKB-SubCell"/>
</dbReference>
<dbReference type="SUPFAM" id="SSF48452">
    <property type="entry name" value="TPR-like"/>
    <property type="match status" value="1"/>
</dbReference>
<dbReference type="InterPro" id="IPR011990">
    <property type="entry name" value="TPR-like_helical_dom_sf"/>
</dbReference>
<feature type="compositionally biased region" description="Polar residues" evidence="8">
    <location>
        <begin position="413"/>
        <end position="424"/>
    </location>
</feature>
<protein>
    <recommendedName>
        <fullName evidence="9">PB1 domain-containing protein</fullName>
    </recommendedName>
</protein>
<dbReference type="PANTHER" id="PTHR15175">
    <property type="entry name" value="NEUTROPHIL CYTOSOLIC FACTOR 2, NEUTROPHIL NADPH OXIDASE FACTOR 2"/>
    <property type="match status" value="1"/>
</dbReference>
<proteinExistence type="inferred from homology"/>